<evidence type="ECO:0000313" key="2">
    <source>
        <dbReference type="EMBL" id="BBB87226.1"/>
    </source>
</evidence>
<feature type="transmembrane region" description="Helical" evidence="1">
    <location>
        <begin position="225"/>
        <end position="245"/>
    </location>
</feature>
<feature type="transmembrane region" description="Helical" evidence="1">
    <location>
        <begin position="251"/>
        <end position="269"/>
    </location>
</feature>
<feature type="transmembrane region" description="Helical" evidence="1">
    <location>
        <begin position="117"/>
        <end position="140"/>
    </location>
</feature>
<feature type="transmembrane region" description="Helical" evidence="1">
    <location>
        <begin position="146"/>
        <end position="165"/>
    </location>
</feature>
<reference evidence="2" key="1">
    <citation type="submission" date="2015-12" db="EMBL/GenBank/DDBJ databases">
        <title>Mitochondrial genomes of cyclophyllidean cestodes.</title>
        <authorList>
            <person name="Nakao M."/>
        </authorList>
    </citation>
    <scope>NUCLEOTIDE SEQUENCE</scope>
</reference>
<keyword evidence="2" id="KW-0496">Mitochondrion</keyword>
<proteinExistence type="predicted"/>
<name>A0A7R6PQ85_MONEX</name>
<organism evidence="2">
    <name type="scientific">Moniezia expansa</name>
    <name type="common">Sheep tapeworm</name>
    <dbReference type="NCBI Taxonomy" id="28841"/>
    <lineage>
        <taxon>Eukaryota</taxon>
        <taxon>Metazoa</taxon>
        <taxon>Spiralia</taxon>
        <taxon>Lophotrochozoa</taxon>
        <taxon>Platyhelminthes</taxon>
        <taxon>Cestoda</taxon>
        <taxon>Eucestoda</taxon>
        <taxon>Cyclophyllidea</taxon>
        <taxon>Anoplocephalidae</taxon>
        <taxon>Moniezia</taxon>
    </lineage>
</organism>
<keyword evidence="1" id="KW-0472">Membrane</keyword>
<keyword evidence="1" id="KW-1133">Transmembrane helix</keyword>
<dbReference type="EMBL" id="LC102496">
    <property type="protein sequence ID" value="BBB87226.1"/>
    <property type="molecule type" value="Genomic_DNA"/>
</dbReference>
<accession>A0A7R6PQ85</accession>
<protein>
    <submittedName>
        <fullName evidence="2">NADH dehydrogenase subunit 2</fullName>
    </submittedName>
</protein>
<keyword evidence="1" id="KW-0812">Transmembrane</keyword>
<feature type="transmembrane region" description="Helical" evidence="1">
    <location>
        <begin position="172"/>
        <end position="194"/>
    </location>
</feature>
<evidence type="ECO:0000256" key="1">
    <source>
        <dbReference type="SAM" id="Phobius"/>
    </source>
</evidence>
<feature type="transmembrane region" description="Helical" evidence="1">
    <location>
        <begin position="200"/>
        <end position="218"/>
    </location>
</feature>
<gene>
    <name evidence="2" type="primary">nad2</name>
</gene>
<geneLocation type="mitochondrion" evidence="2"/>
<feature type="transmembrane region" description="Helical" evidence="1">
    <location>
        <begin position="65"/>
        <end position="84"/>
    </location>
</feature>
<dbReference type="AlphaFoldDB" id="A0A7R6PQ85"/>
<sequence length="293" mass="35005">MMMVRWFHADLVFFSFFFSILFCLLCSLVDSLFSFWVFLELVSLSIIPCYFLSDSNSVYGFYGSLLTYVVVGGLSSVLFVSGLLFSNLYYFIYISFVLKFGLFPFSLWVYRVFEESNWFFIFCLSVILKFPVLFFCFLYQNCNVDLVYADCSFTLLLCCFFIWFFSNDWKIIWCHISLSSVATLVAACFSSESWVCFFIYYYYFLWSFMCIVFFYYSAERKSSYVGFWVFCFLLLVTPVSFPLFYKLCVCVSIFYSSVYLLVIWSLYSFSEQFFLYKLSSDYFYSNIYNCWVL</sequence>
<feature type="transmembrane region" description="Helical" evidence="1">
    <location>
        <begin position="90"/>
        <end position="110"/>
    </location>
</feature>